<dbReference type="PANTHER" id="PTHR33755">
    <property type="entry name" value="TOXIN PARE1-RELATED"/>
    <property type="match status" value="1"/>
</dbReference>
<comment type="similarity">
    <text evidence="1">Belongs to the RelE toxin family.</text>
</comment>
<sequence length="101" mass="11263">MTCQIHLSALAIEDLIALHQWVSTEADSDTADAYLARIEQRVATLAEFPERGSPRNDLANGLRTLAFERKLLIAYQVDGNRVTVQRIINAQRDLAPMLLSS</sequence>
<gene>
    <name evidence="3" type="ORF">GRI97_16300</name>
</gene>
<dbReference type="InterPro" id="IPR035093">
    <property type="entry name" value="RelE/ParE_toxin_dom_sf"/>
</dbReference>
<evidence type="ECO:0000256" key="1">
    <source>
        <dbReference type="ARBA" id="ARBA00006226"/>
    </source>
</evidence>
<proteinExistence type="inferred from homology"/>
<dbReference type="AlphaFoldDB" id="A0A6I4TXB8"/>
<evidence type="ECO:0000313" key="3">
    <source>
        <dbReference type="EMBL" id="MXP00553.1"/>
    </source>
</evidence>
<accession>A0A6I4TXB8</accession>
<evidence type="ECO:0000313" key="4">
    <source>
        <dbReference type="Proteomes" id="UP000469430"/>
    </source>
</evidence>
<keyword evidence="4" id="KW-1185">Reference proteome</keyword>
<dbReference type="Pfam" id="PF05016">
    <property type="entry name" value="ParE_toxin"/>
    <property type="match status" value="1"/>
</dbReference>
<keyword evidence="2" id="KW-1277">Toxin-antitoxin system</keyword>
<protein>
    <submittedName>
        <fullName evidence="3">Type II toxin-antitoxin system RelE/ParE family toxin</fullName>
    </submittedName>
</protein>
<dbReference type="OrthoDB" id="9814952at2"/>
<comment type="caution">
    <text evidence="3">The sequence shown here is derived from an EMBL/GenBank/DDBJ whole genome shotgun (WGS) entry which is preliminary data.</text>
</comment>
<organism evidence="3 4">
    <name type="scientific">Croceibacterium xixiisoli</name>
    <dbReference type="NCBI Taxonomy" id="1476466"/>
    <lineage>
        <taxon>Bacteria</taxon>
        <taxon>Pseudomonadati</taxon>
        <taxon>Pseudomonadota</taxon>
        <taxon>Alphaproteobacteria</taxon>
        <taxon>Sphingomonadales</taxon>
        <taxon>Erythrobacteraceae</taxon>
        <taxon>Croceibacterium</taxon>
    </lineage>
</organism>
<dbReference type="EMBL" id="WTYJ01000004">
    <property type="protein sequence ID" value="MXP00553.1"/>
    <property type="molecule type" value="Genomic_DNA"/>
</dbReference>
<dbReference type="Proteomes" id="UP000469430">
    <property type="component" value="Unassembled WGS sequence"/>
</dbReference>
<dbReference type="Gene3D" id="3.30.2310.20">
    <property type="entry name" value="RelE-like"/>
    <property type="match status" value="1"/>
</dbReference>
<evidence type="ECO:0000256" key="2">
    <source>
        <dbReference type="ARBA" id="ARBA00022649"/>
    </source>
</evidence>
<dbReference type="InterPro" id="IPR007712">
    <property type="entry name" value="RelE/ParE_toxin"/>
</dbReference>
<reference evidence="3 4" key="1">
    <citation type="submission" date="2019-12" db="EMBL/GenBank/DDBJ databases">
        <title>Genomic-based taxomic classification of the family Erythrobacteraceae.</title>
        <authorList>
            <person name="Xu L."/>
        </authorList>
    </citation>
    <scope>NUCLEOTIDE SEQUENCE [LARGE SCALE GENOMIC DNA]</scope>
    <source>
        <strain evidence="3 4">S36</strain>
    </source>
</reference>
<dbReference type="InterPro" id="IPR051803">
    <property type="entry name" value="TA_system_RelE-like_toxin"/>
</dbReference>
<name>A0A6I4TXB8_9SPHN</name>